<dbReference type="EMBL" id="JBHTOP010000002">
    <property type="protein sequence ID" value="MFD1670795.1"/>
    <property type="molecule type" value="Genomic_DNA"/>
</dbReference>
<gene>
    <name evidence="7 8" type="primary">uxaC</name>
    <name evidence="8" type="ORF">ACFQ5M_01655</name>
</gene>
<protein>
    <recommendedName>
        <fullName evidence="5 7">Uronate isomerase</fullName>
        <ecNumber evidence="4 7">5.3.1.12</ecNumber>
    </recommendedName>
    <alternativeName>
        <fullName evidence="7">Glucuronate isomerase</fullName>
    </alternativeName>
    <alternativeName>
        <fullName evidence="7">Uronic isomerase</fullName>
    </alternativeName>
</protein>
<dbReference type="InterPro" id="IPR003766">
    <property type="entry name" value="Uronate_isomerase"/>
</dbReference>
<comment type="similarity">
    <text evidence="3 7">Belongs to the metallo-dependent hydrolases superfamily. Uronate isomerase family.</text>
</comment>
<accession>A0ABW4J6F8</accession>
<dbReference type="Gene3D" id="3.20.20.140">
    <property type="entry name" value="Metal-dependent hydrolases"/>
    <property type="match status" value="1"/>
</dbReference>
<evidence type="ECO:0000256" key="3">
    <source>
        <dbReference type="ARBA" id="ARBA00008397"/>
    </source>
</evidence>
<dbReference type="PANTHER" id="PTHR30068:SF4">
    <property type="entry name" value="URONATE ISOMERASE"/>
    <property type="match status" value="1"/>
</dbReference>
<evidence type="ECO:0000256" key="7">
    <source>
        <dbReference type="HAMAP-Rule" id="MF_00675"/>
    </source>
</evidence>
<dbReference type="SUPFAM" id="SSF51556">
    <property type="entry name" value="Metallo-dependent hydrolases"/>
    <property type="match status" value="1"/>
</dbReference>
<reference evidence="9" key="1">
    <citation type="journal article" date="2019" name="Int. J. Syst. Evol. Microbiol.">
        <title>The Global Catalogue of Microorganisms (GCM) 10K type strain sequencing project: providing services to taxonomists for standard genome sequencing and annotation.</title>
        <authorList>
            <consortium name="The Broad Institute Genomics Platform"/>
            <consortium name="The Broad Institute Genome Sequencing Center for Infectious Disease"/>
            <person name="Wu L."/>
            <person name="Ma J."/>
        </authorList>
    </citation>
    <scope>NUCLEOTIDE SEQUENCE [LARGE SCALE GENOMIC DNA]</scope>
    <source>
        <strain evidence="9">CCM 8896</strain>
    </source>
</reference>
<evidence type="ECO:0000256" key="6">
    <source>
        <dbReference type="ARBA" id="ARBA00023235"/>
    </source>
</evidence>
<evidence type="ECO:0000313" key="9">
    <source>
        <dbReference type="Proteomes" id="UP001597267"/>
    </source>
</evidence>
<sequence length="482" mass="56011">MALLDKDFLLTNEMGKKLFHDYAKDMPIIDFHCHLNPDEIYENKNYDNITRVWINEGVYGDHYKWRLMRANGVPEELITGDGDDYDKFIAWAKTIENAAGNPLYEWTHLELRRFFGIDEVFNEKTAPEIWKKANALLQTDDFKPRSLIRNSNVKAVCTTDDPASELPYHKLLKAEEKENGFRTLPAMRPDKLIQVDRDGYADYLKELSRVSGVEITDFNSLVKALHQRFEFFNEMGGRLSDHSLLTYHFNEASEAEVNAIMAKGIANKPLTQEEIDKYLTMLLENLMKLNNEFDWTMQWHVNSVRDLNRPMFDKLGPDTGYDAIGTQPDIALHIQKLYTKMRDTNDIPKSIFYSLNPNDWMELASMMGCFLEGGVQRMQLGAGWWFNDTAEGMHEQLRTFAQQSLLPHFVGMLTDSRSFLSYPRHEYFRRVLCNFYGELAEQGRVPDDEAYLGKIVQNISYNNAYDFFGFFPDATPEELFGK</sequence>
<comment type="caution">
    <text evidence="8">The sequence shown here is derived from an EMBL/GenBank/DDBJ whole genome shotgun (WGS) entry which is preliminary data.</text>
</comment>
<keyword evidence="6 7" id="KW-0413">Isomerase</keyword>
<dbReference type="NCBIfam" id="NF002794">
    <property type="entry name" value="PRK02925.1"/>
    <property type="match status" value="1"/>
</dbReference>
<evidence type="ECO:0000256" key="5">
    <source>
        <dbReference type="ARBA" id="ARBA00020555"/>
    </source>
</evidence>
<evidence type="ECO:0000256" key="2">
    <source>
        <dbReference type="ARBA" id="ARBA00004892"/>
    </source>
</evidence>
<evidence type="ECO:0000313" key="8">
    <source>
        <dbReference type="EMBL" id="MFD1670795.1"/>
    </source>
</evidence>
<dbReference type="GO" id="GO:0008880">
    <property type="term" value="F:glucuronate isomerase activity"/>
    <property type="evidence" value="ECO:0007669"/>
    <property type="project" value="UniProtKB-EC"/>
</dbReference>
<dbReference type="EC" id="5.3.1.12" evidence="4 7"/>
<comment type="pathway">
    <text evidence="2 7">Carbohydrate metabolism; pentose and glucuronate interconversion.</text>
</comment>
<dbReference type="HAMAP" id="MF_00675">
    <property type="entry name" value="UxaC"/>
    <property type="match status" value="1"/>
</dbReference>
<name>A0ABW4J6F8_9LACO</name>
<comment type="catalytic activity">
    <reaction evidence="7">
        <text>aldehydo-D-galacturonate = keto-D-tagaturonate</text>
        <dbReference type="Rhea" id="RHEA:27702"/>
        <dbReference type="ChEBI" id="CHEBI:12952"/>
        <dbReference type="ChEBI" id="CHEBI:17886"/>
    </reaction>
</comment>
<organism evidence="8 9">
    <name type="scientific">Agrilactobacillus yilanensis</name>
    <dbReference type="NCBI Taxonomy" id="2485997"/>
    <lineage>
        <taxon>Bacteria</taxon>
        <taxon>Bacillati</taxon>
        <taxon>Bacillota</taxon>
        <taxon>Bacilli</taxon>
        <taxon>Lactobacillales</taxon>
        <taxon>Lactobacillaceae</taxon>
        <taxon>Agrilactobacillus</taxon>
    </lineage>
</organism>
<evidence type="ECO:0000256" key="4">
    <source>
        <dbReference type="ARBA" id="ARBA00012546"/>
    </source>
</evidence>
<dbReference type="Pfam" id="PF02614">
    <property type="entry name" value="UxaC"/>
    <property type="match status" value="1"/>
</dbReference>
<dbReference type="PANTHER" id="PTHR30068">
    <property type="entry name" value="URONATE ISOMERASE"/>
    <property type="match status" value="1"/>
</dbReference>
<dbReference type="InterPro" id="IPR032466">
    <property type="entry name" value="Metal_Hydrolase"/>
</dbReference>
<evidence type="ECO:0000256" key="1">
    <source>
        <dbReference type="ARBA" id="ARBA00001165"/>
    </source>
</evidence>
<proteinExistence type="inferred from homology"/>
<dbReference type="RefSeq" id="WP_125712697.1">
    <property type="nucleotide sequence ID" value="NZ_JBHTOP010000002.1"/>
</dbReference>
<dbReference type="Proteomes" id="UP001597267">
    <property type="component" value="Unassembled WGS sequence"/>
</dbReference>
<keyword evidence="9" id="KW-1185">Reference proteome</keyword>
<dbReference type="Gene3D" id="1.10.2020.10">
    <property type="entry name" value="uronate isomerase, domain 2, chain A"/>
    <property type="match status" value="1"/>
</dbReference>
<comment type="catalytic activity">
    <reaction evidence="1 7">
        <text>D-glucuronate = D-fructuronate</text>
        <dbReference type="Rhea" id="RHEA:13049"/>
        <dbReference type="ChEBI" id="CHEBI:58720"/>
        <dbReference type="ChEBI" id="CHEBI:59863"/>
        <dbReference type="EC" id="5.3.1.12"/>
    </reaction>
</comment>